<evidence type="ECO:0000313" key="11">
    <source>
        <dbReference type="Proteomes" id="UP000078284"/>
    </source>
</evidence>
<dbReference type="Pfam" id="PF04043">
    <property type="entry name" value="PMEI"/>
    <property type="match status" value="1"/>
</dbReference>
<evidence type="ECO:0000313" key="13">
    <source>
        <dbReference type="Proteomes" id="UP000434276"/>
    </source>
</evidence>
<dbReference type="AlphaFoldDB" id="A0A178V433"/>
<evidence type="ECO:0000256" key="3">
    <source>
        <dbReference type="ARBA" id="ARBA00038471"/>
    </source>
</evidence>
<dbReference type="FunFam" id="1.20.140.40:FF:000008">
    <property type="entry name" value="Invertase/pectin methylesterase inhibitor family protein"/>
    <property type="match status" value="1"/>
</dbReference>
<gene>
    <name evidence="6" type="ordered locus">At4g15750</name>
    <name evidence="9" type="ordered locus">AXX17_At4g18410</name>
    <name evidence="10" type="ORF">AN1_LOCUS18247</name>
    <name evidence="8" type="ORF">AT9943_LOCUS15716</name>
    <name evidence="7" type="ORF">C24_LOCUS18133</name>
</gene>
<dbReference type="Proteomes" id="UP000516314">
    <property type="component" value="Chromosome 4"/>
</dbReference>
<proteinExistence type="inferred from homology"/>
<dbReference type="OrthoDB" id="1057007at2759"/>
<evidence type="ECO:0000259" key="5">
    <source>
        <dbReference type="SMART" id="SM00856"/>
    </source>
</evidence>
<dbReference type="CDD" id="cd15797">
    <property type="entry name" value="PMEI"/>
    <property type="match status" value="1"/>
</dbReference>
<sequence>MTNPMIMVMLLLFLVMSTRADEELIKTECNHTEYQNVCLFCLEADPISFNIDRAGLVNIIIHCLGSQLDVLINTVTSLKLMKGEGEANENVLKDCVTGFAIAQLRLQGANIDLITLNYDKAYELVKTALNYPRTCEENLQKLKFKDSSDVYDDILAYSQLTSVAKTLIHRL</sequence>
<protein>
    <submittedName>
        <fullName evidence="8">(thale cress) hypothetical protein</fullName>
    </submittedName>
</protein>
<dbReference type="Proteomes" id="UP000078284">
    <property type="component" value="Chromosome 4"/>
</dbReference>
<evidence type="ECO:0000313" key="6">
    <source>
        <dbReference type="Araport" id="AT4G15750"/>
    </source>
</evidence>
<evidence type="ECO:0000256" key="1">
    <source>
        <dbReference type="ARBA" id="ARBA00022729"/>
    </source>
</evidence>
<keyword evidence="1 4" id="KW-0732">Signal</keyword>
<dbReference type="EMBL" id="LUHQ01000004">
    <property type="protein sequence ID" value="OAP00175.1"/>
    <property type="molecule type" value="Genomic_DNA"/>
</dbReference>
<dbReference type="SMR" id="A0A178V433"/>
<organism evidence="9 11">
    <name type="scientific">Arabidopsis thaliana</name>
    <name type="common">Mouse-ear cress</name>
    <dbReference type="NCBI Taxonomy" id="3702"/>
    <lineage>
        <taxon>Eukaryota</taxon>
        <taxon>Viridiplantae</taxon>
        <taxon>Streptophyta</taxon>
        <taxon>Embryophyta</taxon>
        <taxon>Tracheophyta</taxon>
        <taxon>Spermatophyta</taxon>
        <taxon>Magnoliopsida</taxon>
        <taxon>eudicotyledons</taxon>
        <taxon>Gunneridae</taxon>
        <taxon>Pentapetalae</taxon>
        <taxon>rosids</taxon>
        <taxon>malvids</taxon>
        <taxon>Brassicales</taxon>
        <taxon>Brassicaceae</taxon>
        <taxon>Camelineae</taxon>
        <taxon>Arabidopsis</taxon>
    </lineage>
</organism>
<dbReference type="GO" id="GO:0046910">
    <property type="term" value="F:pectinesterase inhibitor activity"/>
    <property type="evidence" value="ECO:0007669"/>
    <property type="project" value="InterPro"/>
</dbReference>
<dbReference type="InterPro" id="IPR034086">
    <property type="entry name" value="PMEI_plant"/>
</dbReference>
<reference evidence="8 14" key="4">
    <citation type="submission" date="2020-09" db="EMBL/GenBank/DDBJ databases">
        <authorList>
            <person name="Ashkenazy H."/>
        </authorList>
    </citation>
    <scope>NUCLEOTIDE SEQUENCE [LARGE SCALE GENOMIC DNA]</scope>
    <source>
        <strain evidence="14">cv. Cdm-0</strain>
    </source>
</reference>
<dbReference type="KEGG" id="ath:AT4G15750"/>
<dbReference type="SUPFAM" id="SSF101148">
    <property type="entry name" value="Plant invertase/pectin methylesterase inhibitor"/>
    <property type="match status" value="1"/>
</dbReference>
<feature type="chain" id="PRO_5038213829" evidence="4">
    <location>
        <begin position="21"/>
        <end position="171"/>
    </location>
</feature>
<evidence type="ECO:0000313" key="14">
    <source>
        <dbReference type="Proteomes" id="UP000516314"/>
    </source>
</evidence>
<dbReference type="InterPro" id="IPR035513">
    <property type="entry name" value="Invertase/methylesterase_inhib"/>
</dbReference>
<accession>A0A178V433</accession>
<dbReference type="NCBIfam" id="TIGR01614">
    <property type="entry name" value="PME_inhib"/>
    <property type="match status" value="1"/>
</dbReference>
<feature type="signal peptide" evidence="4">
    <location>
        <begin position="1"/>
        <end position="20"/>
    </location>
</feature>
<evidence type="ECO:0000313" key="7">
    <source>
        <dbReference type="EMBL" id="CAA0395386.1"/>
    </source>
</evidence>
<dbReference type="PANTHER" id="PTHR31080:SF6">
    <property type="entry name" value="PLANT INVERTASE_PECTIN METHYLESTERASE INHIBITOR SUPERFAMILY PROTEIN"/>
    <property type="match status" value="1"/>
</dbReference>
<evidence type="ECO:0000313" key="9">
    <source>
        <dbReference type="EMBL" id="OAP00175.1"/>
    </source>
</evidence>
<dbReference type="Araport" id="AT4G15750"/>
<dbReference type="EMBL" id="CACSHJ010000095">
    <property type="protein sequence ID" value="CAA0395386.1"/>
    <property type="molecule type" value="Genomic_DNA"/>
</dbReference>
<dbReference type="Gene3D" id="1.20.140.40">
    <property type="entry name" value="Invertase/pectin methylesterase inhibitor family protein"/>
    <property type="match status" value="1"/>
</dbReference>
<comment type="similarity">
    <text evidence="3">Belongs to the PMEI family.</text>
</comment>
<evidence type="ECO:0000313" key="10">
    <source>
        <dbReference type="EMBL" id="VYS62824.1"/>
    </source>
</evidence>
<dbReference type="EMBL" id="CACRSJ010000109">
    <property type="protein sequence ID" value="VYS62824.1"/>
    <property type="molecule type" value="Genomic_DNA"/>
</dbReference>
<dbReference type="ExpressionAtlas" id="A0A178V433">
    <property type="expression patterns" value="baseline and differential"/>
</dbReference>
<reference evidence="7 13" key="3">
    <citation type="submission" date="2019-12" db="EMBL/GenBank/DDBJ databases">
        <authorList>
            <person name="Jiao W.-B."/>
            <person name="Schneeberger K."/>
        </authorList>
    </citation>
    <scope>NUCLEOTIDE SEQUENCE [LARGE SCALE GENOMIC DNA]</scope>
    <source>
        <strain evidence="12">cv. An-1</strain>
        <strain evidence="13">cv. C24</strain>
    </source>
</reference>
<dbReference type="InterPro" id="IPR051955">
    <property type="entry name" value="PME_Inhibitor"/>
</dbReference>
<keyword evidence="2" id="KW-1015">Disulfide bond</keyword>
<dbReference type="GeneID" id="827253"/>
<evidence type="ECO:0000256" key="4">
    <source>
        <dbReference type="SAM" id="SignalP"/>
    </source>
</evidence>
<dbReference type="SMART" id="SM00856">
    <property type="entry name" value="PMEI"/>
    <property type="match status" value="1"/>
</dbReference>
<reference evidence="9" key="2">
    <citation type="submission" date="2016-03" db="EMBL/GenBank/DDBJ databases">
        <title>Full-length assembly of Arabidopsis thaliana Ler reveals the complement of translocations and inversions.</title>
        <authorList>
            <person name="Zapata L."/>
            <person name="Schneeberger K."/>
            <person name="Ossowski S."/>
        </authorList>
    </citation>
    <scope>NUCLEOTIDE SEQUENCE [LARGE SCALE GENOMIC DNA]</scope>
    <source>
        <tissue evidence="9">Leaf</tissue>
    </source>
</reference>
<dbReference type="EMBL" id="LR881469">
    <property type="protein sequence ID" value="CAD5328042.1"/>
    <property type="molecule type" value="Genomic_DNA"/>
</dbReference>
<dbReference type="OMA" id="PRTCEEN"/>
<evidence type="ECO:0000313" key="12">
    <source>
        <dbReference type="Proteomes" id="UP000426265"/>
    </source>
</evidence>
<evidence type="ECO:0000313" key="8">
    <source>
        <dbReference type="EMBL" id="CAD5328042.1"/>
    </source>
</evidence>
<name>A0A178V433_ARATH</name>
<dbReference type="PANTHER" id="PTHR31080">
    <property type="entry name" value="PECTINESTERASE INHIBITOR-LIKE"/>
    <property type="match status" value="1"/>
</dbReference>
<dbReference type="InterPro" id="IPR006501">
    <property type="entry name" value="Pectinesterase_inhib_dom"/>
</dbReference>
<reference evidence="11" key="1">
    <citation type="journal article" date="2016" name="Proc. Natl. Acad. Sci. U.S.A.">
        <title>Chromosome-level assembly of Arabidopsis thaliana Ler reveals the extent of translocation and inversion polymorphisms.</title>
        <authorList>
            <person name="Zapata L."/>
            <person name="Ding J."/>
            <person name="Willing E.M."/>
            <person name="Hartwig B."/>
            <person name="Bezdan D."/>
            <person name="Jiao W.B."/>
            <person name="Patel V."/>
            <person name="Velikkakam James G."/>
            <person name="Koornneef M."/>
            <person name="Ossowski S."/>
            <person name="Schneeberger K."/>
        </authorList>
    </citation>
    <scope>NUCLEOTIDE SEQUENCE [LARGE SCALE GENOMIC DNA]</scope>
    <source>
        <strain evidence="11">cv. Landsberg erecta</strain>
    </source>
</reference>
<feature type="domain" description="Pectinesterase inhibitor" evidence="5">
    <location>
        <begin position="20"/>
        <end position="167"/>
    </location>
</feature>
<evidence type="ECO:0000256" key="2">
    <source>
        <dbReference type="ARBA" id="ARBA00023157"/>
    </source>
</evidence>
<dbReference type="Proteomes" id="UP000426265">
    <property type="component" value="Unassembled WGS sequence"/>
</dbReference>
<dbReference type="Proteomes" id="UP000434276">
    <property type="component" value="Unassembled WGS sequence"/>
</dbReference>